<feature type="domain" description="PAS" evidence="2">
    <location>
        <begin position="66"/>
        <end position="102"/>
    </location>
</feature>
<evidence type="ECO:0000259" key="4">
    <source>
        <dbReference type="PROSITE" id="PS50887"/>
    </source>
</evidence>
<dbReference type="PANTHER" id="PTHR46663">
    <property type="entry name" value="DIGUANYLATE CYCLASE DGCT-RELATED"/>
    <property type="match status" value="1"/>
</dbReference>
<dbReference type="GO" id="GO:0006355">
    <property type="term" value="P:regulation of DNA-templated transcription"/>
    <property type="evidence" value="ECO:0007669"/>
    <property type="project" value="InterPro"/>
</dbReference>
<dbReference type="Pfam" id="PF00989">
    <property type="entry name" value="PAS"/>
    <property type="match status" value="1"/>
</dbReference>
<evidence type="ECO:0000256" key="1">
    <source>
        <dbReference type="SAM" id="MobiDB-lite"/>
    </source>
</evidence>
<dbReference type="CDD" id="cd00130">
    <property type="entry name" value="PAS"/>
    <property type="match status" value="2"/>
</dbReference>
<name>A0A401JGI0_9PROT</name>
<reference evidence="5 6" key="1">
    <citation type="journal article" date="2019" name="Front. Microbiol.">
        <title>Genomes of Neutrophilic Sulfur-Oxidizing Chemolithoautotrophs Representing 9 Proteobacterial Species From 8 Genera.</title>
        <authorList>
            <person name="Watanabe T."/>
            <person name="Kojima H."/>
            <person name="Umezawa K."/>
            <person name="Hori C."/>
            <person name="Takasuka T.E."/>
            <person name="Kato Y."/>
            <person name="Fukui M."/>
        </authorList>
    </citation>
    <scope>NUCLEOTIDE SEQUENCE [LARGE SCALE GENOMIC DNA]</scope>
    <source>
        <strain evidence="5 6">TTN</strain>
    </source>
</reference>
<proteinExistence type="predicted"/>
<dbReference type="EMBL" id="BGOW01000026">
    <property type="protein sequence ID" value="GBL46735.1"/>
    <property type="molecule type" value="Genomic_DNA"/>
</dbReference>
<feature type="domain" description="GGDEF" evidence="4">
    <location>
        <begin position="331"/>
        <end position="464"/>
    </location>
</feature>
<evidence type="ECO:0000313" key="6">
    <source>
        <dbReference type="Proteomes" id="UP000286806"/>
    </source>
</evidence>
<dbReference type="PROSITE" id="PS50112">
    <property type="entry name" value="PAS"/>
    <property type="match status" value="2"/>
</dbReference>
<feature type="domain" description="PAS" evidence="2">
    <location>
        <begin position="171"/>
        <end position="220"/>
    </location>
</feature>
<protein>
    <submittedName>
        <fullName evidence="5">Diguanylate cyclase/phosphodiesterase</fullName>
    </submittedName>
</protein>
<dbReference type="SMART" id="SM00267">
    <property type="entry name" value="GGDEF"/>
    <property type="match status" value="1"/>
</dbReference>
<dbReference type="InterPro" id="IPR000014">
    <property type="entry name" value="PAS"/>
</dbReference>
<dbReference type="CDD" id="cd01949">
    <property type="entry name" value="GGDEF"/>
    <property type="match status" value="1"/>
</dbReference>
<dbReference type="PROSITE" id="PS50887">
    <property type="entry name" value="GGDEF"/>
    <property type="match status" value="1"/>
</dbReference>
<dbReference type="InterPro" id="IPR001610">
    <property type="entry name" value="PAC"/>
</dbReference>
<dbReference type="InterPro" id="IPR029787">
    <property type="entry name" value="Nucleotide_cyclase"/>
</dbReference>
<comment type="caution">
    <text evidence="5">The sequence shown here is derived from an EMBL/GenBank/DDBJ whole genome shotgun (WGS) entry which is preliminary data.</text>
</comment>
<evidence type="ECO:0000259" key="3">
    <source>
        <dbReference type="PROSITE" id="PS50113"/>
    </source>
</evidence>
<accession>A0A401JGI0</accession>
<dbReference type="Pfam" id="PF00990">
    <property type="entry name" value="GGDEF"/>
    <property type="match status" value="1"/>
</dbReference>
<dbReference type="Proteomes" id="UP000286806">
    <property type="component" value="Unassembled WGS sequence"/>
</dbReference>
<dbReference type="SMART" id="SM00091">
    <property type="entry name" value="PAS"/>
    <property type="match status" value="2"/>
</dbReference>
<dbReference type="OrthoDB" id="42802at2"/>
<dbReference type="FunFam" id="3.30.70.270:FF:000001">
    <property type="entry name" value="Diguanylate cyclase domain protein"/>
    <property type="match status" value="1"/>
</dbReference>
<evidence type="ECO:0000259" key="2">
    <source>
        <dbReference type="PROSITE" id="PS50112"/>
    </source>
</evidence>
<dbReference type="InterPro" id="IPR043128">
    <property type="entry name" value="Rev_trsase/Diguanyl_cyclase"/>
</dbReference>
<dbReference type="InterPro" id="IPR013767">
    <property type="entry name" value="PAS_fold"/>
</dbReference>
<keyword evidence="6" id="KW-1185">Reference proteome</keyword>
<dbReference type="Gene3D" id="3.30.450.20">
    <property type="entry name" value="PAS domain"/>
    <property type="match status" value="2"/>
</dbReference>
<gene>
    <name evidence="5" type="ORF">SFMTTN_2560</name>
</gene>
<feature type="domain" description="PAC" evidence="3">
    <location>
        <begin position="245"/>
        <end position="299"/>
    </location>
</feature>
<dbReference type="NCBIfam" id="TIGR00229">
    <property type="entry name" value="sensory_box"/>
    <property type="match status" value="1"/>
</dbReference>
<dbReference type="InterPro" id="IPR000160">
    <property type="entry name" value="GGDEF_dom"/>
</dbReference>
<dbReference type="SMART" id="SM00086">
    <property type="entry name" value="PAC"/>
    <property type="match status" value="1"/>
</dbReference>
<dbReference type="AlphaFoldDB" id="A0A401JGI0"/>
<dbReference type="PROSITE" id="PS50113">
    <property type="entry name" value="PAC"/>
    <property type="match status" value="1"/>
</dbReference>
<dbReference type="InterPro" id="IPR000700">
    <property type="entry name" value="PAS-assoc_C"/>
</dbReference>
<evidence type="ECO:0000313" key="5">
    <source>
        <dbReference type="EMBL" id="GBL46735.1"/>
    </source>
</evidence>
<dbReference type="Pfam" id="PF13426">
    <property type="entry name" value="PAS_9"/>
    <property type="match status" value="1"/>
</dbReference>
<dbReference type="SUPFAM" id="SSF55785">
    <property type="entry name" value="PYP-like sensor domain (PAS domain)"/>
    <property type="match status" value="2"/>
</dbReference>
<sequence length="480" mass="53402">MEMAKKKQQPISNPPNQEYVGSAFKTPRFGEVLPKESERQNSVVDMKPKKELHAAFLTEAHLGRALLLLDVNGSIKYCSPAMLNGFGASLHELVGKPVTDLLPEFPISQSAPDDNLVYASFLFRNSQWRACSGIDSQGRTLSLEATLMPLELEGRCLLLLELRTPHAHANEEEKLLRIQEVSELSGDAVAITDAEGVIVYVNPAFEVLTGYRKEEVLGRTHAIVKAGVNEEKLYAQMWEVLQANATFRGQFMNRHKNGTHFYEDKIIRPFRNSCGKTTHFIASGRDVSDRVHIMRRLEHFANYDGLTGLPNRNLFMDRLQQAQAHAFRSGEGFALMLLDIDHFKTINDTYGHATGDAVLQTAASRLKQCLREEDTVARLGGDEFCLILEKSALRRDVKKVLEKISALLSESLTVDGHNISIQASIGVALYPEHGEDSHTLLKQADSAMYRVKANGGNAHLFVDKKETLRRAGNDGFFGGG</sequence>
<dbReference type="NCBIfam" id="TIGR00254">
    <property type="entry name" value="GGDEF"/>
    <property type="match status" value="1"/>
</dbReference>
<dbReference type="InterPro" id="IPR052163">
    <property type="entry name" value="DGC-Regulatory_Protein"/>
</dbReference>
<feature type="region of interest" description="Disordered" evidence="1">
    <location>
        <begin position="1"/>
        <end position="23"/>
    </location>
</feature>
<dbReference type="InterPro" id="IPR035965">
    <property type="entry name" value="PAS-like_dom_sf"/>
</dbReference>
<dbReference type="Gene3D" id="3.30.70.270">
    <property type="match status" value="1"/>
</dbReference>
<dbReference type="SUPFAM" id="SSF55073">
    <property type="entry name" value="Nucleotide cyclase"/>
    <property type="match status" value="1"/>
</dbReference>
<dbReference type="GO" id="GO:0003824">
    <property type="term" value="F:catalytic activity"/>
    <property type="evidence" value="ECO:0007669"/>
    <property type="project" value="UniProtKB-ARBA"/>
</dbReference>
<dbReference type="PANTHER" id="PTHR46663:SF3">
    <property type="entry name" value="SLL0267 PROTEIN"/>
    <property type="match status" value="1"/>
</dbReference>
<organism evidence="5 6">
    <name type="scientific">Sulfuriferula multivorans</name>
    <dbReference type="NCBI Taxonomy" id="1559896"/>
    <lineage>
        <taxon>Bacteria</taxon>
        <taxon>Pseudomonadati</taxon>
        <taxon>Pseudomonadota</taxon>
        <taxon>Betaproteobacteria</taxon>
        <taxon>Nitrosomonadales</taxon>
        <taxon>Sulfuricellaceae</taxon>
        <taxon>Sulfuriferula</taxon>
    </lineage>
</organism>